<dbReference type="InterPro" id="IPR029058">
    <property type="entry name" value="AB_hydrolase_fold"/>
</dbReference>
<dbReference type="InterPro" id="IPR021692">
    <property type="entry name" value="Tle3_C"/>
</dbReference>
<sequence>MGYPKKPCVIGKDTSVLQCNRAYDKTVDARPNLPGNIIVIHGVNDVGTSFGAVEQGLCQGLDVRLHGIKSGQASLFIPGTYRMPEAKDKDIVEPDPDAVFFKRKMNDNTHSPVIPFYWGFRELKDSAQTVNGQRTDRYGNRLDKDLSKGGGPFGNASNTLPDMWNKGLYAPMDVGGDPVRPLMTAPGRIYMVLAAKRLAALIAMTRDYDKDDVVSIVAHSQGCLISLLAQAFLLDEGARPADTLILTHPPYSLEEGTTMFFDLVEGTQIFGGGQDAAMADQYAAIDARQTFDARLRTLVNIVQGVAAKKCSTPVFAALGDQAKHHGMVGAKWSAAADRDNRGKVYLYFCPEDMTVALDNIKGIGWQGVPDYLSGTALSKTRTVLQNRHGQSTPPPGQELWERENQDRKPLAELGPSFFQRVFTDKIRIDPVSNAPKAVLVGQAPHDFALRVKGEDGREHVAESIRAHRAVSKEAPWPAKQGGQPGKPQADAGKRDGLCTINGEALRVPVAAQLRMAGQIDALTSYTVSNNSITSVKKQGPFEDVDPIDAATAVTSKQGVTGLREELIDDPSPNSRGFPGGNYKELSSEETKKVERIINSKRNIADQGKFKSVRPTYDKGGPKLLVTRYETPNEARKRWQHEVSPKSFHGAIIGNAENHRNVTAYDVAIGGGKASSDPSFYRYLCAVADWRLQKDATAPSRPSIMRWEKFIDIFSIYWDAETTRHKNIIEGSANYYSTGKIPAYVPALATGLPSTVVCETLAGRRTLPTPSARDAKPPVTATNANQKEKKADA</sequence>
<feature type="domain" description="T6SS Tle3 phospholipase effector alpha/beta" evidence="3">
    <location>
        <begin position="33"/>
        <end position="369"/>
    </location>
</feature>
<organism evidence="4 5">
    <name type="scientific">Janthinobacterium fluminis</name>
    <dbReference type="NCBI Taxonomy" id="2987524"/>
    <lineage>
        <taxon>Bacteria</taxon>
        <taxon>Pseudomonadati</taxon>
        <taxon>Pseudomonadota</taxon>
        <taxon>Betaproteobacteria</taxon>
        <taxon>Burkholderiales</taxon>
        <taxon>Oxalobacteraceae</taxon>
        <taxon>Janthinobacterium</taxon>
    </lineage>
</organism>
<proteinExistence type="predicted"/>
<dbReference type="Pfam" id="PF24322">
    <property type="entry name" value="Tle3"/>
    <property type="match status" value="1"/>
</dbReference>
<dbReference type="EMBL" id="JAQQXR010000001">
    <property type="protein sequence ID" value="MDC8756675.1"/>
    <property type="molecule type" value="Genomic_DNA"/>
</dbReference>
<feature type="domain" description="Antibacterial effector protein Tle3 C-terminal" evidence="2">
    <location>
        <begin position="601"/>
        <end position="764"/>
    </location>
</feature>
<feature type="region of interest" description="Disordered" evidence="1">
    <location>
        <begin position="766"/>
        <end position="792"/>
    </location>
</feature>
<protein>
    <submittedName>
        <fullName evidence="4">DUF3274 domain-containing protein</fullName>
    </submittedName>
</protein>
<feature type="region of interest" description="Disordered" evidence="1">
    <location>
        <begin position="565"/>
        <end position="585"/>
    </location>
</feature>
<evidence type="ECO:0000256" key="1">
    <source>
        <dbReference type="SAM" id="MobiDB-lite"/>
    </source>
</evidence>
<dbReference type="Pfam" id="PF11678">
    <property type="entry name" value="Tle3_C"/>
    <property type="match status" value="1"/>
</dbReference>
<gene>
    <name evidence="4" type="ORF">OIK44_03620</name>
</gene>
<evidence type="ECO:0000313" key="5">
    <source>
        <dbReference type="Proteomes" id="UP001221208"/>
    </source>
</evidence>
<reference evidence="4 5" key="1">
    <citation type="submission" date="2022-10" db="EMBL/GenBank/DDBJ databases">
        <title>Janthinobacterium sp. hw3 Genome sequencing.</title>
        <authorList>
            <person name="Park S."/>
        </authorList>
    </citation>
    <scope>NUCLEOTIDE SEQUENCE [LARGE SCALE GENOMIC DNA]</scope>
    <source>
        <strain evidence="5">hw3</strain>
    </source>
</reference>
<comment type="caution">
    <text evidence="4">The sequence shown here is derived from an EMBL/GenBank/DDBJ whole genome shotgun (WGS) entry which is preliminary data.</text>
</comment>
<dbReference type="InterPro" id="IPR056221">
    <property type="entry name" value="Tle3_ab_dom"/>
</dbReference>
<dbReference type="RefSeq" id="WP_273669312.1">
    <property type="nucleotide sequence ID" value="NZ_JAQQXR010000001.1"/>
</dbReference>
<dbReference type="Proteomes" id="UP001221208">
    <property type="component" value="Unassembled WGS sequence"/>
</dbReference>
<evidence type="ECO:0000259" key="2">
    <source>
        <dbReference type="Pfam" id="PF11678"/>
    </source>
</evidence>
<dbReference type="SUPFAM" id="SSF53474">
    <property type="entry name" value="alpha/beta-Hydrolases"/>
    <property type="match status" value="1"/>
</dbReference>
<accession>A0ABT5JW70</accession>
<keyword evidence="5" id="KW-1185">Reference proteome</keyword>
<evidence type="ECO:0000313" key="4">
    <source>
        <dbReference type="EMBL" id="MDC8756675.1"/>
    </source>
</evidence>
<name>A0ABT5JW70_9BURK</name>
<feature type="region of interest" description="Disordered" evidence="1">
    <location>
        <begin position="470"/>
        <end position="493"/>
    </location>
</feature>
<evidence type="ECO:0000259" key="3">
    <source>
        <dbReference type="Pfam" id="PF24322"/>
    </source>
</evidence>